<dbReference type="AlphaFoldDB" id="A0A9Q0JYC6"/>
<organism evidence="2 3">
    <name type="scientific">Protea cynaroides</name>
    <dbReference type="NCBI Taxonomy" id="273540"/>
    <lineage>
        <taxon>Eukaryota</taxon>
        <taxon>Viridiplantae</taxon>
        <taxon>Streptophyta</taxon>
        <taxon>Embryophyta</taxon>
        <taxon>Tracheophyta</taxon>
        <taxon>Spermatophyta</taxon>
        <taxon>Magnoliopsida</taxon>
        <taxon>Proteales</taxon>
        <taxon>Proteaceae</taxon>
        <taxon>Protea</taxon>
    </lineage>
</organism>
<accession>A0A9Q0JYC6</accession>
<comment type="caution">
    <text evidence="2">The sequence shown here is derived from an EMBL/GenBank/DDBJ whole genome shotgun (WGS) entry which is preliminary data.</text>
</comment>
<keyword evidence="1" id="KW-1133">Transmembrane helix</keyword>
<keyword evidence="3" id="KW-1185">Reference proteome</keyword>
<evidence type="ECO:0000313" key="3">
    <source>
        <dbReference type="Proteomes" id="UP001141806"/>
    </source>
</evidence>
<proteinExistence type="predicted"/>
<sequence>MRMDGTTGGWIHHLHQRFLDFPVDSAMQPYRNKPLLKPSLLNFDVYHRRWSSSLCLPHHFERRFFLFVSAFFPFRFWKLLVSFHWFLKIFLTDIFLSLVL</sequence>
<protein>
    <submittedName>
        <fullName evidence="2">Uncharacterized protein</fullName>
    </submittedName>
</protein>
<evidence type="ECO:0000313" key="2">
    <source>
        <dbReference type="EMBL" id="KAJ4957124.1"/>
    </source>
</evidence>
<gene>
    <name evidence="2" type="ORF">NE237_013907</name>
</gene>
<name>A0A9Q0JYC6_9MAGN</name>
<keyword evidence="1" id="KW-0472">Membrane</keyword>
<keyword evidence="1" id="KW-0812">Transmembrane</keyword>
<feature type="transmembrane region" description="Helical" evidence="1">
    <location>
        <begin position="64"/>
        <end position="87"/>
    </location>
</feature>
<dbReference type="Proteomes" id="UP001141806">
    <property type="component" value="Unassembled WGS sequence"/>
</dbReference>
<evidence type="ECO:0000256" key="1">
    <source>
        <dbReference type="SAM" id="Phobius"/>
    </source>
</evidence>
<reference evidence="2" key="1">
    <citation type="journal article" date="2023" name="Plant J.">
        <title>The genome of the king protea, Protea cynaroides.</title>
        <authorList>
            <person name="Chang J."/>
            <person name="Duong T.A."/>
            <person name="Schoeman C."/>
            <person name="Ma X."/>
            <person name="Roodt D."/>
            <person name="Barker N."/>
            <person name="Li Z."/>
            <person name="Van de Peer Y."/>
            <person name="Mizrachi E."/>
        </authorList>
    </citation>
    <scope>NUCLEOTIDE SEQUENCE</scope>
    <source>
        <tissue evidence="2">Young leaves</tissue>
    </source>
</reference>
<dbReference type="EMBL" id="JAMYWD010000011">
    <property type="protein sequence ID" value="KAJ4957124.1"/>
    <property type="molecule type" value="Genomic_DNA"/>
</dbReference>